<accession>A0A2I0VQP0</accession>
<organism evidence="2 3">
    <name type="scientific">Dendrobium catenatum</name>
    <dbReference type="NCBI Taxonomy" id="906689"/>
    <lineage>
        <taxon>Eukaryota</taxon>
        <taxon>Viridiplantae</taxon>
        <taxon>Streptophyta</taxon>
        <taxon>Embryophyta</taxon>
        <taxon>Tracheophyta</taxon>
        <taxon>Spermatophyta</taxon>
        <taxon>Magnoliopsida</taxon>
        <taxon>Liliopsida</taxon>
        <taxon>Asparagales</taxon>
        <taxon>Orchidaceae</taxon>
        <taxon>Epidendroideae</taxon>
        <taxon>Malaxideae</taxon>
        <taxon>Dendrobiinae</taxon>
        <taxon>Dendrobium</taxon>
    </lineage>
</organism>
<dbReference type="AlphaFoldDB" id="A0A2I0VQP0"/>
<evidence type="ECO:0000256" key="1">
    <source>
        <dbReference type="SAM" id="MobiDB-lite"/>
    </source>
</evidence>
<protein>
    <submittedName>
        <fullName evidence="2">Uncharacterized protein</fullName>
    </submittedName>
</protein>
<feature type="region of interest" description="Disordered" evidence="1">
    <location>
        <begin position="1"/>
        <end position="28"/>
    </location>
</feature>
<dbReference type="EMBL" id="KZ503316">
    <property type="protein sequence ID" value="PKU65729.1"/>
    <property type="molecule type" value="Genomic_DNA"/>
</dbReference>
<sequence>MRRPRRTGKGRETFSRSGRGVQKSEDQRKPNIYVKESCGFSELSLLSFRVDNFLHNFSGSSKVSDFSFNISGLSFLQKFLKKNIRR</sequence>
<evidence type="ECO:0000313" key="2">
    <source>
        <dbReference type="EMBL" id="PKU65729.1"/>
    </source>
</evidence>
<gene>
    <name evidence="2" type="ORF">MA16_Dca015765</name>
</gene>
<reference evidence="2 3" key="2">
    <citation type="journal article" date="2017" name="Nature">
        <title>The Apostasia genome and the evolution of orchids.</title>
        <authorList>
            <person name="Zhang G.Q."/>
            <person name="Liu K.W."/>
            <person name="Li Z."/>
            <person name="Lohaus R."/>
            <person name="Hsiao Y.Y."/>
            <person name="Niu S.C."/>
            <person name="Wang J.Y."/>
            <person name="Lin Y.C."/>
            <person name="Xu Q."/>
            <person name="Chen L.J."/>
            <person name="Yoshida K."/>
            <person name="Fujiwara S."/>
            <person name="Wang Z.W."/>
            <person name="Zhang Y.Q."/>
            <person name="Mitsuda N."/>
            <person name="Wang M."/>
            <person name="Liu G.H."/>
            <person name="Pecoraro L."/>
            <person name="Huang H.X."/>
            <person name="Xiao X.J."/>
            <person name="Lin M."/>
            <person name="Wu X.Y."/>
            <person name="Wu W.L."/>
            <person name="Chen Y.Y."/>
            <person name="Chang S.B."/>
            <person name="Sakamoto S."/>
            <person name="Ohme-Takagi M."/>
            <person name="Yagi M."/>
            <person name="Zeng S.J."/>
            <person name="Shen C.Y."/>
            <person name="Yeh C.M."/>
            <person name="Luo Y.B."/>
            <person name="Tsai W.C."/>
            <person name="Van de Peer Y."/>
            <person name="Liu Z.J."/>
        </authorList>
    </citation>
    <scope>NUCLEOTIDE SEQUENCE [LARGE SCALE GENOMIC DNA]</scope>
    <source>
        <tissue evidence="2">The whole plant</tissue>
    </source>
</reference>
<keyword evidence="3" id="KW-1185">Reference proteome</keyword>
<evidence type="ECO:0000313" key="3">
    <source>
        <dbReference type="Proteomes" id="UP000233837"/>
    </source>
</evidence>
<reference evidence="2 3" key="1">
    <citation type="journal article" date="2016" name="Sci. Rep.">
        <title>The Dendrobium catenatum Lindl. genome sequence provides insights into polysaccharide synthase, floral development and adaptive evolution.</title>
        <authorList>
            <person name="Zhang G.Q."/>
            <person name="Xu Q."/>
            <person name="Bian C."/>
            <person name="Tsai W.C."/>
            <person name="Yeh C.M."/>
            <person name="Liu K.W."/>
            <person name="Yoshida K."/>
            <person name="Zhang L.S."/>
            <person name="Chang S.B."/>
            <person name="Chen F."/>
            <person name="Shi Y."/>
            <person name="Su Y.Y."/>
            <person name="Zhang Y.Q."/>
            <person name="Chen L.J."/>
            <person name="Yin Y."/>
            <person name="Lin M."/>
            <person name="Huang H."/>
            <person name="Deng H."/>
            <person name="Wang Z.W."/>
            <person name="Zhu S.L."/>
            <person name="Zhao X."/>
            <person name="Deng C."/>
            <person name="Niu S.C."/>
            <person name="Huang J."/>
            <person name="Wang M."/>
            <person name="Liu G.H."/>
            <person name="Yang H.J."/>
            <person name="Xiao X.J."/>
            <person name="Hsiao Y.Y."/>
            <person name="Wu W.L."/>
            <person name="Chen Y.Y."/>
            <person name="Mitsuda N."/>
            <person name="Ohme-Takagi M."/>
            <person name="Luo Y.B."/>
            <person name="Van de Peer Y."/>
            <person name="Liu Z.J."/>
        </authorList>
    </citation>
    <scope>NUCLEOTIDE SEQUENCE [LARGE SCALE GENOMIC DNA]</scope>
    <source>
        <tissue evidence="2">The whole plant</tissue>
    </source>
</reference>
<proteinExistence type="predicted"/>
<dbReference type="Proteomes" id="UP000233837">
    <property type="component" value="Unassembled WGS sequence"/>
</dbReference>
<name>A0A2I0VQP0_9ASPA</name>